<feature type="non-terminal residue" evidence="2">
    <location>
        <position position="1"/>
    </location>
</feature>
<accession>B9TMI0</accession>
<protein>
    <submittedName>
        <fullName evidence="2">Uncharacterized protein</fullName>
    </submittedName>
</protein>
<dbReference type="Proteomes" id="UP000008311">
    <property type="component" value="Unassembled WGS sequence"/>
</dbReference>
<evidence type="ECO:0000256" key="1">
    <source>
        <dbReference type="SAM" id="MobiDB-lite"/>
    </source>
</evidence>
<feature type="compositionally biased region" description="Low complexity" evidence="1">
    <location>
        <begin position="66"/>
        <end position="75"/>
    </location>
</feature>
<feature type="region of interest" description="Disordered" evidence="1">
    <location>
        <begin position="197"/>
        <end position="239"/>
    </location>
</feature>
<evidence type="ECO:0000313" key="2">
    <source>
        <dbReference type="EMBL" id="EEF22934.1"/>
    </source>
</evidence>
<gene>
    <name evidence="2" type="ORF">RCOM_2069460</name>
</gene>
<name>B9TMI0_RICCO</name>
<feature type="compositionally biased region" description="Basic residues" evidence="1">
    <location>
        <begin position="127"/>
        <end position="139"/>
    </location>
</feature>
<keyword evidence="3" id="KW-1185">Reference proteome</keyword>
<organism evidence="2 3">
    <name type="scientific">Ricinus communis</name>
    <name type="common">Castor bean</name>
    <dbReference type="NCBI Taxonomy" id="3988"/>
    <lineage>
        <taxon>Eukaryota</taxon>
        <taxon>Viridiplantae</taxon>
        <taxon>Streptophyta</taxon>
        <taxon>Embryophyta</taxon>
        <taxon>Tracheophyta</taxon>
        <taxon>Spermatophyta</taxon>
        <taxon>Magnoliopsida</taxon>
        <taxon>eudicotyledons</taxon>
        <taxon>Gunneridae</taxon>
        <taxon>Pentapetalae</taxon>
        <taxon>rosids</taxon>
        <taxon>fabids</taxon>
        <taxon>Malpighiales</taxon>
        <taxon>Euphorbiaceae</taxon>
        <taxon>Acalyphoideae</taxon>
        <taxon>Acalypheae</taxon>
        <taxon>Ricinus</taxon>
    </lineage>
</organism>
<evidence type="ECO:0000313" key="3">
    <source>
        <dbReference type="Proteomes" id="UP000008311"/>
    </source>
</evidence>
<feature type="compositionally biased region" description="Basic residues" evidence="1">
    <location>
        <begin position="97"/>
        <end position="108"/>
    </location>
</feature>
<feature type="region of interest" description="Disordered" evidence="1">
    <location>
        <begin position="63"/>
        <end position="156"/>
    </location>
</feature>
<sequence length="251" mass="28240">RHGRALGVRHAAGGAVVHGRHREAGDHQGQQHQHAGHDQVRQLHGLAICQPFRLRQHMAGLGGAGRRAAQDQIGAEQRRQRRAQRVERLHQVQPRGRGLRRAEHRHVGIGRYLQQRDAAGDDEQRAQRHAIRRQPRRRDHQQGAGGHHAQPDDHRFLVADTLDQARRRNRREEVGDEPHRLDQRRLRVVQVEHAAQVRQQGVVDDGDEAPREEQAGQQRQHGARAGDGDGRGGGRRGGGQGCGHGCLWKFC</sequence>
<feature type="region of interest" description="Disordered" evidence="1">
    <location>
        <begin position="168"/>
        <end position="187"/>
    </location>
</feature>
<dbReference type="AlphaFoldDB" id="B9TMI0"/>
<dbReference type="InParanoid" id="B9TMI0"/>
<reference evidence="3" key="1">
    <citation type="journal article" date="2010" name="Nat. Biotechnol.">
        <title>Draft genome sequence of the oilseed species Ricinus communis.</title>
        <authorList>
            <person name="Chan A.P."/>
            <person name="Crabtree J."/>
            <person name="Zhao Q."/>
            <person name="Lorenzi H."/>
            <person name="Orvis J."/>
            <person name="Puiu D."/>
            <person name="Melake-Berhan A."/>
            <person name="Jones K.M."/>
            <person name="Redman J."/>
            <person name="Chen G."/>
            <person name="Cahoon E.B."/>
            <person name="Gedil M."/>
            <person name="Stanke M."/>
            <person name="Haas B.J."/>
            <person name="Wortman J.R."/>
            <person name="Fraser-Liggett C.M."/>
            <person name="Ravel J."/>
            <person name="Rabinowicz P.D."/>
        </authorList>
    </citation>
    <scope>NUCLEOTIDE SEQUENCE [LARGE SCALE GENOMIC DNA]</scope>
    <source>
        <strain evidence="3">cv. Hale</strain>
    </source>
</reference>
<feature type="compositionally biased region" description="Basic and acidic residues" evidence="1">
    <location>
        <begin position="168"/>
        <end position="185"/>
    </location>
</feature>
<dbReference type="EMBL" id="EQ989230">
    <property type="protein sequence ID" value="EEF22934.1"/>
    <property type="molecule type" value="Genomic_DNA"/>
</dbReference>
<proteinExistence type="predicted"/>